<dbReference type="EMBL" id="JACHKF010000001">
    <property type="protein sequence ID" value="MBB6570459.1"/>
    <property type="molecule type" value="Genomic_DNA"/>
</dbReference>
<sequence length="465" mass="51025">MASRGPSPFPSGGLKAVLVGGNTVGAAVREREPRADDYRHVDTPGLIRKLRDLSVNTYLYGIWDSPTDFDDLRREFLPAAEAAGISVIPYLVPPSETSENGRASRPFLLDFVTWATEIAELSTRHKNLVAWAIDDFEFELNAKLFTPEYMQNIVDAAAAVNPELRFYTCAYYGAATSDGFLDKYGPYVDGIIYPFLDGHHENTTVAGSLAECLDAVLEFTRPRELELIPLIYAGRFLDAPLAPTEDYVAATLEVAAQYAADGRTGGTIAYGTQLDDAPTPASDNKAMYGTGRLALIAPRVPVPAGATAAASQVVDVDPSVGRQEISFWYHRWFHSRGVQPGTYMLELLIDDVVAWGIDIAEQPWAVWTQGDGMMGPVDVTAHTRGRDRVRVSFRLRALRDVSLSYVDVGVDNVETIGLSLRNGGFDEQQDWDLTMQGPLLAVTDLFVPDRPARIRRAVTRSFAAN</sequence>
<evidence type="ECO:0000313" key="2">
    <source>
        <dbReference type="EMBL" id="NOL45319.1"/>
    </source>
</evidence>
<proteinExistence type="predicted"/>
<evidence type="ECO:0000313" key="3">
    <source>
        <dbReference type="Proteomes" id="UP000534306"/>
    </source>
</evidence>
<dbReference type="SUPFAM" id="SSF51445">
    <property type="entry name" value="(Trans)glycosidases"/>
    <property type="match status" value="1"/>
</dbReference>
<reference evidence="2 3" key="1">
    <citation type="submission" date="2020-05" db="EMBL/GenBank/DDBJ databases">
        <title>Genome sequence of Kribbella sandramycini ATCC 39419.</title>
        <authorList>
            <person name="Maclea K.S."/>
            <person name="Fair J.L."/>
        </authorList>
    </citation>
    <scope>NUCLEOTIDE SEQUENCE [LARGE SCALE GENOMIC DNA]</scope>
    <source>
        <strain evidence="2 3">ATCC 39419</strain>
    </source>
</reference>
<evidence type="ECO:0000313" key="1">
    <source>
        <dbReference type="EMBL" id="MBB6570459.1"/>
    </source>
</evidence>
<dbReference type="Proteomes" id="UP000534306">
    <property type="component" value="Unassembled WGS sequence"/>
</dbReference>
<dbReference type="EMBL" id="JABJRC010000011">
    <property type="protein sequence ID" value="NOL45319.1"/>
    <property type="molecule type" value="Genomic_DNA"/>
</dbReference>
<organism evidence="2 3">
    <name type="scientific">Kribbella sandramycini</name>
    <dbReference type="NCBI Taxonomy" id="60450"/>
    <lineage>
        <taxon>Bacteria</taxon>
        <taxon>Bacillati</taxon>
        <taxon>Actinomycetota</taxon>
        <taxon>Actinomycetes</taxon>
        <taxon>Propionibacteriales</taxon>
        <taxon>Kribbellaceae</taxon>
        <taxon>Kribbella</taxon>
    </lineage>
</organism>
<dbReference type="AlphaFoldDB" id="A0A7Y4P4L1"/>
<dbReference type="InterPro" id="IPR017853">
    <property type="entry name" value="GH"/>
</dbReference>
<gene>
    <name evidence="1" type="ORF">HNR71_006096</name>
    <name evidence="2" type="ORF">HPO96_34230</name>
</gene>
<evidence type="ECO:0000313" key="4">
    <source>
        <dbReference type="Proteomes" id="UP000553957"/>
    </source>
</evidence>
<name>A0A7Y4P4L1_9ACTN</name>
<dbReference type="RefSeq" id="WP_171678601.1">
    <property type="nucleotide sequence ID" value="NZ_BAAAGT010000017.1"/>
</dbReference>
<dbReference type="Proteomes" id="UP000553957">
    <property type="component" value="Unassembled WGS sequence"/>
</dbReference>
<accession>A0A7Y4P4L1</accession>
<protein>
    <submittedName>
        <fullName evidence="2">Uncharacterized protein</fullName>
    </submittedName>
</protein>
<reference evidence="1 4" key="2">
    <citation type="submission" date="2020-08" db="EMBL/GenBank/DDBJ databases">
        <title>Sequencing the genomes of 1000 actinobacteria strains.</title>
        <authorList>
            <person name="Klenk H.-P."/>
        </authorList>
    </citation>
    <scope>NUCLEOTIDE SEQUENCE [LARGE SCALE GENOMIC DNA]</scope>
    <source>
        <strain evidence="1 4">DSM 15626</strain>
    </source>
</reference>
<keyword evidence="3" id="KW-1185">Reference proteome</keyword>
<comment type="caution">
    <text evidence="2">The sequence shown here is derived from an EMBL/GenBank/DDBJ whole genome shotgun (WGS) entry which is preliminary data.</text>
</comment>